<proteinExistence type="predicted"/>
<accession>A0ABX5HPH8</accession>
<reference evidence="1 2" key="1">
    <citation type="submission" date="2018-03" db="EMBL/GenBank/DDBJ databases">
        <authorList>
            <person name="Dailey F.E."/>
        </authorList>
    </citation>
    <scope>NUCLEOTIDE SEQUENCE [LARGE SCALE GENOMIC DNA]</scope>
    <source>
        <strain evidence="1 2">CW7</strain>
    </source>
</reference>
<gene>
    <name evidence="1" type="ORF">C9I43_17040</name>
</gene>
<evidence type="ECO:0000313" key="2">
    <source>
        <dbReference type="Proteomes" id="UP000240506"/>
    </source>
</evidence>
<sequence>MLLYLIFELTKDDSSNPKVYNSAKKALAVAFSGVIYKKIRKNQRQNTVMFCRLEQYEGLLLALNA</sequence>
<dbReference type="Proteomes" id="UP000240506">
    <property type="component" value="Unassembled WGS sequence"/>
</dbReference>
<organism evidence="1 2">
    <name type="scientific">Shewanella morhuae</name>
    <dbReference type="NCBI Taxonomy" id="365591"/>
    <lineage>
        <taxon>Bacteria</taxon>
        <taxon>Pseudomonadati</taxon>
        <taxon>Pseudomonadota</taxon>
        <taxon>Gammaproteobacteria</taxon>
        <taxon>Alteromonadales</taxon>
        <taxon>Shewanellaceae</taxon>
        <taxon>Shewanella</taxon>
    </lineage>
</organism>
<keyword evidence="2" id="KW-1185">Reference proteome</keyword>
<protein>
    <recommendedName>
        <fullName evidence="3">Transposase</fullName>
    </recommendedName>
</protein>
<name>A0ABX5HPH8_9GAMM</name>
<comment type="caution">
    <text evidence="1">The sequence shown here is derived from an EMBL/GenBank/DDBJ whole genome shotgun (WGS) entry which is preliminary data.</text>
</comment>
<evidence type="ECO:0008006" key="3">
    <source>
        <dbReference type="Google" id="ProtNLM"/>
    </source>
</evidence>
<dbReference type="EMBL" id="PYSG01000003">
    <property type="protein sequence ID" value="PTA48771.1"/>
    <property type="molecule type" value="Genomic_DNA"/>
</dbReference>
<evidence type="ECO:0000313" key="1">
    <source>
        <dbReference type="EMBL" id="PTA48771.1"/>
    </source>
</evidence>
<reference evidence="1 2" key="2">
    <citation type="submission" date="2018-04" db="EMBL/GenBank/DDBJ databases">
        <title>Genomic sequence of a freshwater isolate of Shewanella morhuae.</title>
        <authorList>
            <person name="Castillo D.E."/>
            <person name="Gram L."/>
        </authorList>
    </citation>
    <scope>NUCLEOTIDE SEQUENCE [LARGE SCALE GENOMIC DNA]</scope>
    <source>
        <strain evidence="1 2">CW7</strain>
    </source>
</reference>